<reference evidence="2 3" key="1">
    <citation type="journal article" date="2017" name="PLoS Biol.">
        <title>The sea cucumber genome provides insights into morphological evolution and visceral regeneration.</title>
        <authorList>
            <person name="Zhang X."/>
            <person name="Sun L."/>
            <person name="Yuan J."/>
            <person name="Sun Y."/>
            <person name="Gao Y."/>
            <person name="Zhang L."/>
            <person name="Li S."/>
            <person name="Dai H."/>
            <person name="Hamel J.F."/>
            <person name="Liu C."/>
            <person name="Yu Y."/>
            <person name="Liu S."/>
            <person name="Lin W."/>
            <person name="Guo K."/>
            <person name="Jin S."/>
            <person name="Xu P."/>
            <person name="Storey K.B."/>
            <person name="Huan P."/>
            <person name="Zhang T."/>
            <person name="Zhou Y."/>
            <person name="Zhang J."/>
            <person name="Lin C."/>
            <person name="Li X."/>
            <person name="Xing L."/>
            <person name="Huo D."/>
            <person name="Sun M."/>
            <person name="Wang L."/>
            <person name="Mercier A."/>
            <person name="Li F."/>
            <person name="Yang H."/>
            <person name="Xiang J."/>
        </authorList>
    </citation>
    <scope>NUCLEOTIDE SEQUENCE [LARGE SCALE GENOMIC DNA]</scope>
    <source>
        <strain evidence="2">Shaxun</strain>
        <tissue evidence="2">Muscle</tissue>
    </source>
</reference>
<dbReference type="AlphaFoldDB" id="A0A2G8K6L4"/>
<dbReference type="OrthoDB" id="10052551at2759"/>
<proteinExistence type="predicted"/>
<dbReference type="EMBL" id="MRZV01000835">
    <property type="protein sequence ID" value="PIK43650.1"/>
    <property type="molecule type" value="Genomic_DNA"/>
</dbReference>
<comment type="caution">
    <text evidence="2">The sequence shown here is derived from an EMBL/GenBank/DDBJ whole genome shotgun (WGS) entry which is preliminary data.</text>
</comment>
<protein>
    <submittedName>
        <fullName evidence="2">Uncharacterized protein</fullName>
    </submittedName>
</protein>
<keyword evidence="3" id="KW-1185">Reference proteome</keyword>
<organism evidence="2 3">
    <name type="scientific">Stichopus japonicus</name>
    <name type="common">Sea cucumber</name>
    <dbReference type="NCBI Taxonomy" id="307972"/>
    <lineage>
        <taxon>Eukaryota</taxon>
        <taxon>Metazoa</taxon>
        <taxon>Echinodermata</taxon>
        <taxon>Eleutherozoa</taxon>
        <taxon>Echinozoa</taxon>
        <taxon>Holothuroidea</taxon>
        <taxon>Aspidochirotacea</taxon>
        <taxon>Aspidochirotida</taxon>
        <taxon>Stichopodidae</taxon>
        <taxon>Apostichopus</taxon>
    </lineage>
</organism>
<accession>A0A2G8K6L4</accession>
<gene>
    <name evidence="2" type="ORF">BSL78_19485</name>
</gene>
<feature type="region of interest" description="Disordered" evidence="1">
    <location>
        <begin position="310"/>
        <end position="336"/>
    </location>
</feature>
<name>A0A2G8K6L4_STIJA</name>
<evidence type="ECO:0000256" key="1">
    <source>
        <dbReference type="SAM" id="MobiDB-lite"/>
    </source>
</evidence>
<evidence type="ECO:0000313" key="3">
    <source>
        <dbReference type="Proteomes" id="UP000230750"/>
    </source>
</evidence>
<sequence>MAIGITDGSKMVKVTLRKSTKHLTPVEKLLSLERNRDRNRNRVHFLNRRENKQLAKRYHGYEQKSSNRMRDILRTKDQMKLDLIELDYSRRKAKTICEFEKRLREGKGNPVFLKEHLKLVQKEEELAILLDRLNGPNSQMVASHIREELRAINHRVDHSSSSYRIEPNFVNSIEQSQSRTIDKNEVHGTETIEIEGATHELLKPVHSEPESESKRIEGAVAENEQGYPEQFGLQCDEINNEEHINRETKLADILEKVEELPRDAVIGQIPFLSRSDSIFPITSSVSQRRNELPPLKVKTRQKHCHFVVHRSHRPRQSTLNPTRSAQKRAKHAQKRVTELTEKTRLDMKKDETMRRRKEVDTPRDSLKGIQQAETIARLEVAKKGITLPDIKTANSQQQTPRARTVDISIKLPSLKVDRELLSELKRQRYKHKNQSESFPQLPK</sequence>
<feature type="compositionally biased region" description="Basic residues" evidence="1">
    <location>
        <begin position="325"/>
        <end position="334"/>
    </location>
</feature>
<evidence type="ECO:0000313" key="2">
    <source>
        <dbReference type="EMBL" id="PIK43650.1"/>
    </source>
</evidence>
<dbReference type="Proteomes" id="UP000230750">
    <property type="component" value="Unassembled WGS sequence"/>
</dbReference>